<evidence type="ECO:0000256" key="5">
    <source>
        <dbReference type="PROSITE-ProRule" id="PRU00339"/>
    </source>
</evidence>
<feature type="region of interest" description="Disordered" evidence="7">
    <location>
        <begin position="349"/>
        <end position="371"/>
    </location>
</feature>
<comment type="caution">
    <text evidence="9">The sequence shown here is derived from an EMBL/GenBank/DDBJ whole genome shotgun (WGS) entry which is preliminary data.</text>
</comment>
<dbReference type="Pfam" id="PF13181">
    <property type="entry name" value="TPR_8"/>
    <property type="match status" value="1"/>
</dbReference>
<feature type="compositionally biased region" description="Basic and acidic residues" evidence="7">
    <location>
        <begin position="553"/>
        <end position="562"/>
    </location>
</feature>
<name>A0ABD3T570_SINWO</name>
<evidence type="ECO:0000256" key="7">
    <source>
        <dbReference type="SAM" id="MobiDB-lite"/>
    </source>
</evidence>
<feature type="compositionally biased region" description="Basic and acidic residues" evidence="7">
    <location>
        <begin position="1011"/>
        <end position="1036"/>
    </location>
</feature>
<keyword evidence="10" id="KW-1185">Reference proteome</keyword>
<evidence type="ECO:0000256" key="1">
    <source>
        <dbReference type="ARBA" id="ARBA00004496"/>
    </source>
</evidence>
<feature type="region of interest" description="Disordered" evidence="7">
    <location>
        <begin position="955"/>
        <end position="1086"/>
    </location>
</feature>
<feature type="compositionally biased region" description="Basic and acidic residues" evidence="7">
    <location>
        <begin position="533"/>
        <end position="544"/>
    </location>
</feature>
<feature type="repeat" description="TPR" evidence="5">
    <location>
        <begin position="275"/>
        <end position="308"/>
    </location>
</feature>
<evidence type="ECO:0000256" key="6">
    <source>
        <dbReference type="SAM" id="Coils"/>
    </source>
</evidence>
<feature type="compositionally biased region" description="Low complexity" evidence="7">
    <location>
        <begin position="1052"/>
        <end position="1071"/>
    </location>
</feature>
<evidence type="ECO:0000256" key="3">
    <source>
        <dbReference type="ARBA" id="ARBA00022737"/>
    </source>
</evidence>
<feature type="compositionally biased region" description="Basic residues" evidence="7">
    <location>
        <begin position="975"/>
        <end position="984"/>
    </location>
</feature>
<feature type="non-terminal residue" evidence="9">
    <location>
        <position position="1190"/>
    </location>
</feature>
<gene>
    <name evidence="9" type="ORF">ACJMK2_023686</name>
</gene>
<dbReference type="SMART" id="SM00028">
    <property type="entry name" value="TPR"/>
    <property type="match status" value="9"/>
</dbReference>
<feature type="region of interest" description="Disordered" evidence="7">
    <location>
        <begin position="514"/>
        <end position="562"/>
    </location>
</feature>
<dbReference type="Proteomes" id="UP001634394">
    <property type="component" value="Unassembled WGS sequence"/>
</dbReference>
<feature type="domain" description="RNA-polymerase II-associated protein 3-like C-terminal" evidence="8">
    <location>
        <begin position="1102"/>
        <end position="1189"/>
    </location>
</feature>
<dbReference type="Pfam" id="PF13432">
    <property type="entry name" value="TPR_16"/>
    <property type="match status" value="1"/>
</dbReference>
<feature type="region of interest" description="Disordered" evidence="7">
    <location>
        <begin position="412"/>
        <end position="478"/>
    </location>
</feature>
<dbReference type="InterPro" id="IPR051982">
    <property type="entry name" value="CiliaryAsmbly_MitoImport"/>
</dbReference>
<dbReference type="PANTHER" id="PTHR45984:SF1">
    <property type="entry name" value="SPAG1 AXONEMAL DYNEIN ASSEMBLY FACTOR"/>
    <property type="match status" value="1"/>
</dbReference>
<dbReference type="AlphaFoldDB" id="A0ABD3T570"/>
<feature type="coiled-coil region" evidence="6">
    <location>
        <begin position="308"/>
        <end position="335"/>
    </location>
</feature>
<dbReference type="Gene3D" id="1.25.40.10">
    <property type="entry name" value="Tetratricopeptide repeat domain"/>
    <property type="match status" value="3"/>
</dbReference>
<feature type="repeat" description="TPR" evidence="5">
    <location>
        <begin position="830"/>
        <end position="863"/>
    </location>
</feature>
<evidence type="ECO:0000313" key="10">
    <source>
        <dbReference type="Proteomes" id="UP001634394"/>
    </source>
</evidence>
<feature type="repeat" description="TPR" evidence="5">
    <location>
        <begin position="208"/>
        <end position="241"/>
    </location>
</feature>
<organism evidence="9 10">
    <name type="scientific">Sinanodonta woodiana</name>
    <name type="common">Chinese pond mussel</name>
    <name type="synonym">Anodonta woodiana</name>
    <dbReference type="NCBI Taxonomy" id="1069815"/>
    <lineage>
        <taxon>Eukaryota</taxon>
        <taxon>Metazoa</taxon>
        <taxon>Spiralia</taxon>
        <taxon>Lophotrochozoa</taxon>
        <taxon>Mollusca</taxon>
        <taxon>Bivalvia</taxon>
        <taxon>Autobranchia</taxon>
        <taxon>Heteroconchia</taxon>
        <taxon>Palaeoheterodonta</taxon>
        <taxon>Unionida</taxon>
        <taxon>Unionoidea</taxon>
        <taxon>Unionidae</taxon>
        <taxon>Unioninae</taxon>
        <taxon>Sinanodonta</taxon>
    </lineage>
</organism>
<feature type="compositionally biased region" description="Basic and acidic residues" evidence="7">
    <location>
        <begin position="412"/>
        <end position="434"/>
    </location>
</feature>
<dbReference type="InterPro" id="IPR025986">
    <property type="entry name" value="RPAP3-like_C"/>
</dbReference>
<accession>A0ABD3T570</accession>
<feature type="compositionally biased region" description="Low complexity" evidence="7">
    <location>
        <begin position="515"/>
        <end position="529"/>
    </location>
</feature>
<feature type="compositionally biased region" description="Polar residues" evidence="7">
    <location>
        <begin position="349"/>
        <end position="368"/>
    </location>
</feature>
<dbReference type="EMBL" id="JBJQND010000019">
    <property type="protein sequence ID" value="KAL3832002.1"/>
    <property type="molecule type" value="Genomic_DNA"/>
</dbReference>
<dbReference type="InterPro" id="IPR011990">
    <property type="entry name" value="TPR-like_helical_dom_sf"/>
</dbReference>
<comment type="subcellular location">
    <subcellularLocation>
        <location evidence="1">Cytoplasm</location>
    </subcellularLocation>
</comment>
<dbReference type="PANTHER" id="PTHR45984">
    <property type="entry name" value="RNA (RNA) POLYMERASE II ASSOCIATED PROTEIN HOMOLOG"/>
    <property type="match status" value="1"/>
</dbReference>
<dbReference type="Pfam" id="PF13877">
    <property type="entry name" value="RPAP3_C"/>
    <property type="match status" value="1"/>
</dbReference>
<evidence type="ECO:0000313" key="9">
    <source>
        <dbReference type="EMBL" id="KAL3832002.1"/>
    </source>
</evidence>
<feature type="repeat" description="TPR" evidence="5">
    <location>
        <begin position="898"/>
        <end position="931"/>
    </location>
</feature>
<feature type="compositionally biased region" description="Basic and acidic residues" evidence="7">
    <location>
        <begin position="458"/>
        <end position="478"/>
    </location>
</feature>
<reference evidence="9 10" key="1">
    <citation type="submission" date="2024-11" db="EMBL/GenBank/DDBJ databases">
        <title>Chromosome-level genome assembly of the freshwater bivalve Anodonta woodiana.</title>
        <authorList>
            <person name="Chen X."/>
        </authorList>
    </citation>
    <scope>NUCLEOTIDE SEQUENCE [LARGE SCALE GENOMIC DNA]</scope>
    <source>
        <strain evidence="9">MN2024</strain>
        <tissue evidence="9">Gills</tissue>
    </source>
</reference>
<proteinExistence type="predicted"/>
<evidence type="ECO:0000256" key="2">
    <source>
        <dbReference type="ARBA" id="ARBA00022490"/>
    </source>
</evidence>
<sequence length="1190" mass="135156">MSAGSLLVDSKTKRYNIPISHLDFGYIENCSDIQELEKILRILKSGEEGTYPDLERLCEERVQALNPNSRALRKEVPVLKPSDLPCEERQDFDKDLTNWSQNITDIDRNLQDSATKLVEETYLPPIRNPVILDSKGKKAEPRVSEDTSSKRVLPRDYKEWDKFDIEKELEKVDGEDNKCVPPLSDTREKVSDHIDDKGLTSEEKVLKASREKDKGNEAIRANDYEEAVQYYSRSISLMPTIATYNNRSLAYLKMEDWSKALKDCNTVLKSEPDNIKALLRRGSAYKGSKNFDKARNDLIKVLELEPNNKKAEELLKELDQAVVKEEKEKKERKEKGRRMVIEEFDGSNLKSDTQDFESNADNSDSNLNGCDKTKSRRMLIEEVNEGTDKCEMHTLNDEIYLKADCKQNGHSVEKEEAGHRQIFENNETPKEEGKSIWSDSEVDSLLSEDAKVQSSESTSDKPRVLENIADKKHRVSRESHTNIEADIIRDDIQSSLGNSEHKLKDSIDILKESNGSYDVDGGDSGDSSYPVKIDQRESSNKDNVDQEAITENKTVEQDSDGEIKNFEEESLSQDVRPAVTRPVFIQSTLPEEISQLREAGNNFFRTGQYSEACNRYTDAIQMLEKDKSDQTVNLSLLYSNRAAAKLKIGELATAIQDCTCSLELVPHSVKPLLRRAQAYQMSERYNKAYVDYRHALILDSSIEQAHHGLTMCQNMLQQQDGPKWREMLPQIPSVMPWEIPEILSEEQSMLRKNAPSLIVGMDQGEWQEPPTVLTTVPQIVNNDESREWQEPAITPTTAAPIINMEQPREQEEPLAVPVTQPQKDNKEKTFDDLKAEGNEYVKEGKFRDAIKCYTECIGLSPDESVSFTNRALCYLRINEPSSAEKDCDQALNLDGKNIKALFRRAQAKKMLQRYKESLEDLTHLLKLEPQNTAAKKEMDLVKNYWRQDFAKIKEQMPSGIAPKPQSASSSDKAKTKSTPKQRKRMVIEEVEEEGIHQKNHSKQNDSGSGDSESKQNKKADKKKATTVDQSKSHVENQSKVQPKIPKEEALQKPKSSSKSSKTSEATTTQKSKSQEQKTKSAVKQASVGLPKVAPSVPKLEKTTPYEFISAWNSLKSADSLQPYYDLLKQVPPEEIPNVVSNKLDDKMLTTITRCVHDHFIKDGEIDTGFKILQHLSRVPRFQTVAMFLNP</sequence>
<keyword evidence="3" id="KW-0677">Repeat</keyword>
<evidence type="ECO:0000259" key="8">
    <source>
        <dbReference type="Pfam" id="PF13877"/>
    </source>
</evidence>
<protein>
    <recommendedName>
        <fullName evidence="8">RNA-polymerase II-associated protein 3-like C-terminal domain-containing protein</fullName>
    </recommendedName>
</protein>
<dbReference type="GO" id="GO:0005737">
    <property type="term" value="C:cytoplasm"/>
    <property type="evidence" value="ECO:0007669"/>
    <property type="project" value="UniProtKB-SubCell"/>
</dbReference>
<evidence type="ECO:0000256" key="4">
    <source>
        <dbReference type="ARBA" id="ARBA00022803"/>
    </source>
</evidence>
<keyword evidence="2" id="KW-0963">Cytoplasm</keyword>
<dbReference type="SUPFAM" id="SSF48452">
    <property type="entry name" value="TPR-like"/>
    <property type="match status" value="3"/>
</dbReference>
<dbReference type="InterPro" id="IPR019734">
    <property type="entry name" value="TPR_rpt"/>
</dbReference>
<keyword evidence="4 5" id="KW-0802">TPR repeat</keyword>
<dbReference type="PROSITE" id="PS50005">
    <property type="entry name" value="TPR"/>
    <property type="match status" value="4"/>
</dbReference>
<keyword evidence="6" id="KW-0175">Coiled coil</keyword>